<dbReference type="HOGENOM" id="CLU_073253_0_0_9"/>
<evidence type="ECO:0000313" key="2">
    <source>
        <dbReference type="EMBL" id="EEW92901.1"/>
    </source>
</evidence>
<evidence type="ECO:0000259" key="1">
    <source>
        <dbReference type="SMART" id="SM00849"/>
    </source>
</evidence>
<gene>
    <name evidence="2" type="ORF">HMPREF0446_00889</name>
</gene>
<dbReference type="InterPro" id="IPR052533">
    <property type="entry name" value="WalJ/YycJ-like"/>
</dbReference>
<dbReference type="EMBL" id="ACRF02000016">
    <property type="protein sequence ID" value="EEW92901.1"/>
    <property type="molecule type" value="Genomic_DNA"/>
</dbReference>
<organism evidence="2 3">
    <name type="scientific">Granulicatella elegans ATCC 700633</name>
    <dbReference type="NCBI Taxonomy" id="626369"/>
    <lineage>
        <taxon>Bacteria</taxon>
        <taxon>Bacillati</taxon>
        <taxon>Bacillota</taxon>
        <taxon>Bacilli</taxon>
        <taxon>Lactobacillales</taxon>
        <taxon>Carnobacteriaceae</taxon>
        <taxon>Granulicatella</taxon>
    </lineage>
</organism>
<reference evidence="2" key="1">
    <citation type="submission" date="2009-09" db="EMBL/GenBank/DDBJ databases">
        <authorList>
            <consortium name="The Broad Institute Genome Sequencing Platform"/>
            <person name="Ward D."/>
            <person name="Feldgarden M."/>
            <person name="Earl A."/>
            <person name="Young S.K."/>
            <person name="Zeng Q."/>
            <person name="Koehrsen M."/>
            <person name="Alvarado L."/>
            <person name="Berlin A."/>
            <person name="Bochicchio J."/>
            <person name="Borenstein D."/>
            <person name="Chapman S.B."/>
            <person name="Chen Z."/>
            <person name="Engels R."/>
            <person name="Freedman E."/>
            <person name="Gellesch M."/>
            <person name="Goldberg J."/>
            <person name="Griggs A."/>
            <person name="Gujja S."/>
            <person name="Heilman E."/>
            <person name="Heiman D."/>
            <person name="Hepburn T."/>
            <person name="Howarth C."/>
            <person name="Jen D."/>
            <person name="Larson L."/>
            <person name="Lewis B."/>
            <person name="Mehta T."/>
            <person name="Park D."/>
            <person name="Pearson M."/>
            <person name="Roberts A."/>
            <person name="Saif S."/>
            <person name="Shea T."/>
            <person name="Shenoy N."/>
            <person name="Sisk P."/>
            <person name="Stolte C."/>
            <person name="Sykes S."/>
            <person name="Thomson T."/>
            <person name="Walk T."/>
            <person name="White J."/>
            <person name="Yandava C."/>
            <person name="Sibley C.D."/>
            <person name="Field T.R."/>
            <person name="Grinwis M."/>
            <person name="Eshaghurshan C.S."/>
            <person name="Surette M.G."/>
            <person name="Haas B."/>
            <person name="Nusbaum C."/>
            <person name="Birren B."/>
        </authorList>
    </citation>
    <scope>NUCLEOTIDE SEQUENCE [LARGE SCALE GENOMIC DNA]</scope>
    <source>
        <strain evidence="2">ATCC 700633</strain>
    </source>
</reference>
<comment type="caution">
    <text evidence="2">The sequence shown here is derived from an EMBL/GenBank/DDBJ whole genome shotgun (WGS) entry which is preliminary data.</text>
</comment>
<evidence type="ECO:0000313" key="3">
    <source>
        <dbReference type="Proteomes" id="UP000002939"/>
    </source>
</evidence>
<dbReference type="RefSeq" id="WP_006703162.1">
    <property type="nucleotide sequence ID" value="NZ_KI391971.1"/>
</dbReference>
<dbReference type="PANTHER" id="PTHR47619">
    <property type="entry name" value="METALLO-HYDROLASE YYCJ-RELATED"/>
    <property type="match status" value="1"/>
</dbReference>
<dbReference type="AlphaFoldDB" id="D0BLN6"/>
<dbReference type="Proteomes" id="UP000002939">
    <property type="component" value="Unassembled WGS sequence"/>
</dbReference>
<dbReference type="InterPro" id="IPR001279">
    <property type="entry name" value="Metallo-B-lactamas"/>
</dbReference>
<dbReference type="Gene3D" id="3.60.15.10">
    <property type="entry name" value="Ribonuclease Z/Hydroxyacylglutathione hydrolase-like"/>
    <property type="match status" value="1"/>
</dbReference>
<dbReference type="InterPro" id="IPR036866">
    <property type="entry name" value="RibonucZ/Hydroxyglut_hydro"/>
</dbReference>
<feature type="domain" description="Metallo-beta-lactamase" evidence="1">
    <location>
        <begin position="16"/>
        <end position="222"/>
    </location>
</feature>
<sequence length="268" mass="30290">MSESSFLVSLLTSGSSGNATYIETPQRKILVDCGLTGKAIAAQMEKIGRSVADIDTILVTHEHVDHIKGIGVLARKYGMDIYANEKTWKAMENKNIGVIKQEQKHLFEPGVTKTFGDIDVMSFAVSHDAASPQFYSFQKDQKQFVMLTDTGYVSEKLRKLLYNADAYLMESNHDVDMLRMGNYAWHLKQRILSDKGHLSNEDGALAMCEMLGDKTKRIYLGHLSQDNNLKELAYQTAESILLQHDCGIHETFEVYHTDPYEPTELFRV</sequence>
<dbReference type="STRING" id="626369.HMPREF0446_00889"/>
<name>D0BLN6_9LACT</name>
<dbReference type="InterPro" id="IPR058121">
    <property type="entry name" value="WalJ/YycJ"/>
</dbReference>
<reference evidence="2" key="2">
    <citation type="submission" date="2011-10" db="EMBL/GenBank/DDBJ databases">
        <title>The Genome Sequence of Granulicatella elegans ATCC 700633.</title>
        <authorList>
            <consortium name="The Broad Institute Genome Sequencing Platform"/>
            <consortium name="The Broad Institute Genome Sequencing Center for Infectious Disease"/>
            <person name="Earl A."/>
            <person name="Ward D."/>
            <person name="Feldgarden M."/>
            <person name="Gevers D."/>
            <person name="Sibley C.D."/>
            <person name="Field T.R."/>
            <person name="Grinwis M."/>
            <person name="Eshaghurshan C.S."/>
            <person name="Surette M.G."/>
            <person name="Young S.K."/>
            <person name="Zeng Q."/>
            <person name="Gargeya S."/>
            <person name="Fitzgerald M."/>
            <person name="Haas B."/>
            <person name="Abouelleil A."/>
            <person name="Alvarado L."/>
            <person name="Arachchi H.M."/>
            <person name="Berlin A."/>
            <person name="Brown A."/>
            <person name="Chapman S.B."/>
            <person name="Chen Z."/>
            <person name="Dunbar C."/>
            <person name="Freedman E."/>
            <person name="Gearin G."/>
            <person name="Goldberg J."/>
            <person name="Griggs A."/>
            <person name="Gujja S."/>
            <person name="Heiman D."/>
            <person name="Howarth C."/>
            <person name="Larson L."/>
            <person name="Lui A."/>
            <person name="MacDonald P.J.P."/>
            <person name="Montmayeur A."/>
            <person name="Murphy C."/>
            <person name="Neiman D."/>
            <person name="Pearson M."/>
            <person name="Priest M."/>
            <person name="Roberts A."/>
            <person name="Saif S."/>
            <person name="Shea T."/>
            <person name="Shenoy N."/>
            <person name="Sisk P."/>
            <person name="Stolte C."/>
            <person name="Sykes S."/>
            <person name="Wortman J."/>
            <person name="Nusbaum C."/>
            <person name="Birren B."/>
        </authorList>
    </citation>
    <scope>NUCLEOTIDE SEQUENCE [LARGE SCALE GENOMIC DNA]</scope>
    <source>
        <strain evidence="2">ATCC 700633</strain>
    </source>
</reference>
<accession>D0BLN6</accession>
<protein>
    <recommendedName>
        <fullName evidence="1">Metallo-beta-lactamase domain-containing protein</fullName>
    </recommendedName>
</protein>
<keyword evidence="3" id="KW-1185">Reference proteome</keyword>
<dbReference type="CDD" id="cd07733">
    <property type="entry name" value="YycJ-like_MBL-fold"/>
    <property type="match status" value="1"/>
</dbReference>
<dbReference type="OrthoDB" id="9781189at2"/>
<proteinExistence type="predicted"/>
<dbReference type="PANTHER" id="PTHR47619:SF1">
    <property type="entry name" value="EXODEOXYRIBONUCLEASE WALJ"/>
    <property type="match status" value="1"/>
</dbReference>
<dbReference type="eggNOG" id="COG1235">
    <property type="taxonomic scope" value="Bacteria"/>
</dbReference>
<dbReference type="SMART" id="SM00849">
    <property type="entry name" value="Lactamase_B"/>
    <property type="match status" value="1"/>
</dbReference>
<dbReference type="SUPFAM" id="SSF56281">
    <property type="entry name" value="Metallo-hydrolase/oxidoreductase"/>
    <property type="match status" value="1"/>
</dbReference>
<dbReference type="Pfam" id="PF12706">
    <property type="entry name" value="Lactamase_B_2"/>
    <property type="match status" value="1"/>
</dbReference>